<evidence type="ECO:0000256" key="4">
    <source>
        <dbReference type="ARBA" id="ARBA00022475"/>
    </source>
</evidence>
<evidence type="ECO:0000313" key="10">
    <source>
        <dbReference type="Proteomes" id="UP000812844"/>
    </source>
</evidence>
<sequence>MLSGRDWAFFAVLLVANVIQAITGFAGTVLAMPFLMLLIGADEARAVLAVMALISCAVIAVRGRRFIDRGELSRIVAFMAVGMAIGMVVYSLMPLDVLRRVYGAFIVVVALHHLLVGRRRALSRPALAGVLLAAGVIHGMFVSGGALLVVYAAQVLPDKDRFRSTMAAVWVPLNIVMLAQLGASGGIDEHAVALSVIGLVPLCAAVAIGGWLGRRLDQRAFMTLTYVLLAVSGASIML</sequence>
<dbReference type="PANTHER" id="PTHR30269">
    <property type="entry name" value="TRANSMEMBRANE PROTEIN YFCA"/>
    <property type="match status" value="1"/>
</dbReference>
<evidence type="ECO:0000256" key="3">
    <source>
        <dbReference type="ARBA" id="ARBA00022448"/>
    </source>
</evidence>
<keyword evidence="5 8" id="KW-0812">Transmembrane</keyword>
<feature type="transmembrane region" description="Helical" evidence="8">
    <location>
        <begin position="128"/>
        <end position="153"/>
    </location>
</feature>
<name>A0ABS6W7L7_9BIFI</name>
<dbReference type="EMBL" id="JAHBBD010000004">
    <property type="protein sequence ID" value="MBW3082342.1"/>
    <property type="molecule type" value="Genomic_DNA"/>
</dbReference>
<feature type="transmembrane region" description="Helical" evidence="8">
    <location>
        <begin position="46"/>
        <end position="63"/>
    </location>
</feature>
<dbReference type="InterPro" id="IPR052017">
    <property type="entry name" value="TSUP"/>
</dbReference>
<evidence type="ECO:0000256" key="1">
    <source>
        <dbReference type="ARBA" id="ARBA00004651"/>
    </source>
</evidence>
<feature type="transmembrane region" description="Helical" evidence="8">
    <location>
        <begin position="191"/>
        <end position="213"/>
    </location>
</feature>
<keyword evidence="10" id="KW-1185">Reference proteome</keyword>
<reference evidence="9 10" key="1">
    <citation type="submission" date="2021-05" db="EMBL/GenBank/DDBJ databases">
        <title>Phylogenetic classification of ten novel species belonging to the genus Bifidobacterium comprising B. colchicus sp. nov., B. abeli sp. nov., B. bicoloris sp. nov., B. guerezis sp. nov., B. rosaliae sp. nov., B. santillanensis sp. nov., B. argentati sp. nov., B. amazzoni sp. nov., B. pluviali sp. nov., and B. pinnaculum sp. nov.</title>
        <authorList>
            <person name="Lugli G.A."/>
            <person name="Ruiz Garcia L."/>
            <person name="Margolles A."/>
            <person name="Ventura M."/>
        </authorList>
    </citation>
    <scope>NUCLEOTIDE SEQUENCE [LARGE SCALE GENOMIC DNA]</scope>
    <source>
        <strain evidence="9 10">6T3</strain>
    </source>
</reference>
<comment type="caution">
    <text evidence="9">The sequence shown here is derived from an EMBL/GenBank/DDBJ whole genome shotgun (WGS) entry which is preliminary data.</text>
</comment>
<evidence type="ECO:0000256" key="6">
    <source>
        <dbReference type="ARBA" id="ARBA00022989"/>
    </source>
</evidence>
<feature type="transmembrane region" description="Helical" evidence="8">
    <location>
        <begin position="7"/>
        <end position="40"/>
    </location>
</feature>
<dbReference type="Proteomes" id="UP000812844">
    <property type="component" value="Unassembled WGS sequence"/>
</dbReference>
<feature type="transmembrane region" description="Helical" evidence="8">
    <location>
        <begin position="75"/>
        <end position="93"/>
    </location>
</feature>
<evidence type="ECO:0000256" key="5">
    <source>
        <dbReference type="ARBA" id="ARBA00022692"/>
    </source>
</evidence>
<organism evidence="9 10">
    <name type="scientific">Bifidobacterium phasiani</name>
    <dbReference type="NCBI Taxonomy" id="2834431"/>
    <lineage>
        <taxon>Bacteria</taxon>
        <taxon>Bacillati</taxon>
        <taxon>Actinomycetota</taxon>
        <taxon>Actinomycetes</taxon>
        <taxon>Bifidobacteriales</taxon>
        <taxon>Bifidobacteriaceae</taxon>
        <taxon>Bifidobacterium</taxon>
    </lineage>
</organism>
<keyword evidence="7 8" id="KW-0472">Membrane</keyword>
<keyword evidence="4 8" id="KW-1003">Cell membrane</keyword>
<dbReference type="PANTHER" id="PTHR30269:SF37">
    <property type="entry name" value="MEMBRANE TRANSPORTER PROTEIN"/>
    <property type="match status" value="1"/>
</dbReference>
<evidence type="ECO:0000313" key="9">
    <source>
        <dbReference type="EMBL" id="MBW3082342.1"/>
    </source>
</evidence>
<accession>A0ABS6W7L7</accession>
<proteinExistence type="inferred from homology"/>
<dbReference type="InterPro" id="IPR002781">
    <property type="entry name" value="TM_pro_TauE-like"/>
</dbReference>
<feature type="transmembrane region" description="Helical" evidence="8">
    <location>
        <begin position="99"/>
        <end position="116"/>
    </location>
</feature>
<keyword evidence="6 8" id="KW-1133">Transmembrane helix</keyword>
<comment type="similarity">
    <text evidence="2 8">Belongs to the 4-toluene sulfonate uptake permease (TSUP) (TC 2.A.102) family.</text>
</comment>
<evidence type="ECO:0000256" key="7">
    <source>
        <dbReference type="ARBA" id="ARBA00023136"/>
    </source>
</evidence>
<dbReference type="Pfam" id="PF01925">
    <property type="entry name" value="TauE"/>
    <property type="match status" value="1"/>
</dbReference>
<comment type="subcellular location">
    <subcellularLocation>
        <location evidence="1 8">Cell membrane</location>
        <topology evidence="1 8">Multi-pass membrane protein</topology>
    </subcellularLocation>
</comment>
<evidence type="ECO:0000256" key="8">
    <source>
        <dbReference type="RuleBase" id="RU363041"/>
    </source>
</evidence>
<gene>
    <name evidence="9" type="ORF">KIH73_02940</name>
</gene>
<feature type="transmembrane region" description="Helical" evidence="8">
    <location>
        <begin position="219"/>
        <end position="237"/>
    </location>
</feature>
<evidence type="ECO:0000256" key="2">
    <source>
        <dbReference type="ARBA" id="ARBA00009142"/>
    </source>
</evidence>
<protein>
    <recommendedName>
        <fullName evidence="8">Probable membrane transporter protein</fullName>
    </recommendedName>
</protein>
<keyword evidence="3" id="KW-0813">Transport</keyword>
<dbReference type="RefSeq" id="WP_219080368.1">
    <property type="nucleotide sequence ID" value="NZ_JAHBBD010000004.1"/>
</dbReference>